<feature type="region of interest" description="Disordered" evidence="1">
    <location>
        <begin position="1"/>
        <end position="34"/>
    </location>
</feature>
<organism evidence="3 4">
    <name type="scientific">Arachis hypogaea</name>
    <name type="common">Peanut</name>
    <dbReference type="NCBI Taxonomy" id="3818"/>
    <lineage>
        <taxon>Eukaryota</taxon>
        <taxon>Viridiplantae</taxon>
        <taxon>Streptophyta</taxon>
        <taxon>Embryophyta</taxon>
        <taxon>Tracheophyta</taxon>
        <taxon>Spermatophyta</taxon>
        <taxon>Magnoliopsida</taxon>
        <taxon>eudicotyledons</taxon>
        <taxon>Gunneridae</taxon>
        <taxon>Pentapetalae</taxon>
        <taxon>rosids</taxon>
        <taxon>fabids</taxon>
        <taxon>Fabales</taxon>
        <taxon>Fabaceae</taxon>
        <taxon>Papilionoideae</taxon>
        <taxon>50 kb inversion clade</taxon>
        <taxon>dalbergioids sensu lato</taxon>
        <taxon>Dalbergieae</taxon>
        <taxon>Pterocarpus clade</taxon>
        <taxon>Arachis</taxon>
    </lineage>
</organism>
<evidence type="ECO:0000256" key="1">
    <source>
        <dbReference type="SAM" id="MobiDB-lite"/>
    </source>
</evidence>
<dbReference type="PANTHER" id="PTHR35322">
    <property type="entry name" value="PROTEIN CPR-5"/>
    <property type="match status" value="1"/>
</dbReference>
<keyword evidence="2" id="KW-1133">Transmembrane helix</keyword>
<dbReference type="STRING" id="3818.A0A445B5P7"/>
<gene>
    <name evidence="3" type="ORF">Ahy_A10g048703</name>
</gene>
<feature type="transmembrane region" description="Helical" evidence="2">
    <location>
        <begin position="437"/>
        <end position="456"/>
    </location>
</feature>
<evidence type="ECO:0000313" key="3">
    <source>
        <dbReference type="EMBL" id="RYR33999.1"/>
    </source>
</evidence>
<sequence length="586" mass="65407">MDALASPRHRSTIEIPSAEHNSENQKDTDCSSPMPEIVNCASEVAEPINRCENGTLMKRRASLGDSEATSSTSSVRKTKRKGVAFKRRNSRVAVARRKRGNVDEIGLPLGMSFAAVMAQVLYRRDAAAESMSPTHLSSMCTSAIRESLANVSQATIADSSLIAVFGDKLDGLTRNFEQSFGSTLSTLRLIYESSTNNEGNKVNDMKKEIPNPKLSLDKKDFSRDIVIEDGNSGAASPTEYVNRNGMKENIHVDSVSRHMDPVDRGLILHGQQNQLISFSRSSSGSVIDNPIVSVFEKSIVEQSRSNDLKEIELGFTMRKLKLKEAQLSLNMDSNNLERSKLAMGASKVSFKVEKFKNQLEDTKYGELSKKCIDCLIAGLFLMSSSLLYGAYVYSYERIVEVTESCSPSTEDSSSWWTPKSVSYFNSRLNILWCQVQVMSRMIFGVLMIFAIAYLLLMRSTTSSQNMPVTFILLMLGVGCGYCGKLCVDTLGGNGYVWLLYWETLCLLHFFCIGFTSVFYQVLYGPVTPAQTFKENPIIRYWIRRFLFYATLLAFLPLLCGLTPFASLSEWKDHLLLKVSDFSEIDS</sequence>
<dbReference type="GO" id="GO:0010090">
    <property type="term" value="P:trichome morphogenesis"/>
    <property type="evidence" value="ECO:0007669"/>
    <property type="project" value="InterPro"/>
</dbReference>
<feature type="transmembrane region" description="Helical" evidence="2">
    <location>
        <begin position="468"/>
        <end position="487"/>
    </location>
</feature>
<keyword evidence="2" id="KW-0472">Membrane</keyword>
<comment type="caution">
    <text evidence="3">The sequence shown here is derived from an EMBL/GenBank/DDBJ whole genome shotgun (WGS) entry which is preliminary data.</text>
</comment>
<evidence type="ECO:0000313" key="4">
    <source>
        <dbReference type="Proteomes" id="UP000289738"/>
    </source>
</evidence>
<feature type="transmembrane region" description="Helical" evidence="2">
    <location>
        <begin position="545"/>
        <end position="565"/>
    </location>
</feature>
<dbReference type="GO" id="GO:0006952">
    <property type="term" value="P:defense response"/>
    <property type="evidence" value="ECO:0007669"/>
    <property type="project" value="InterPro"/>
</dbReference>
<dbReference type="PANTHER" id="PTHR35322:SF2">
    <property type="entry name" value="PROTEIN CPR-5"/>
    <property type="match status" value="1"/>
</dbReference>
<dbReference type="EMBL" id="SDMP01000010">
    <property type="protein sequence ID" value="RYR33999.1"/>
    <property type="molecule type" value="Genomic_DNA"/>
</dbReference>
<evidence type="ECO:0000256" key="2">
    <source>
        <dbReference type="SAM" id="Phobius"/>
    </source>
</evidence>
<dbReference type="InterPro" id="IPR044708">
    <property type="entry name" value="CPR5"/>
</dbReference>
<keyword evidence="2" id="KW-0812">Transmembrane</keyword>
<name>A0A445B5P7_ARAHY</name>
<reference evidence="3 4" key="1">
    <citation type="submission" date="2019-01" db="EMBL/GenBank/DDBJ databases">
        <title>Sequencing of cultivated peanut Arachis hypogaea provides insights into genome evolution and oil improvement.</title>
        <authorList>
            <person name="Chen X."/>
        </authorList>
    </citation>
    <scope>NUCLEOTIDE SEQUENCE [LARGE SCALE GENOMIC DNA]</scope>
    <source>
        <strain evidence="4">cv. Fuhuasheng</strain>
        <tissue evidence="3">Leaves</tissue>
    </source>
</reference>
<feature type="compositionally biased region" description="Basic and acidic residues" evidence="1">
    <location>
        <begin position="20"/>
        <end position="29"/>
    </location>
</feature>
<feature type="region of interest" description="Disordered" evidence="1">
    <location>
        <begin position="62"/>
        <end position="82"/>
    </location>
</feature>
<dbReference type="AlphaFoldDB" id="A0A445B5P7"/>
<dbReference type="GO" id="GO:0010150">
    <property type="term" value="P:leaf senescence"/>
    <property type="evidence" value="ECO:0007669"/>
    <property type="project" value="InterPro"/>
</dbReference>
<dbReference type="Proteomes" id="UP000289738">
    <property type="component" value="Chromosome A10"/>
</dbReference>
<feature type="transmembrane region" description="Helical" evidence="2">
    <location>
        <begin position="499"/>
        <end position="524"/>
    </location>
</feature>
<protein>
    <recommendedName>
        <fullName evidence="5">Protein CPR-5</fullName>
    </recommendedName>
</protein>
<proteinExistence type="predicted"/>
<keyword evidence="4" id="KW-1185">Reference proteome</keyword>
<evidence type="ECO:0008006" key="5">
    <source>
        <dbReference type="Google" id="ProtNLM"/>
    </source>
</evidence>
<accession>A0A445B5P7</accession>